<dbReference type="PRINTS" id="PR01397">
    <property type="entry name" value="DHBDHDRGNASE"/>
</dbReference>
<dbReference type="PANTHER" id="PTHR44196:SF1">
    <property type="entry name" value="DEHYDROGENASE_REDUCTASE SDR FAMILY MEMBER 7B"/>
    <property type="match status" value="1"/>
</dbReference>
<evidence type="ECO:0000256" key="3">
    <source>
        <dbReference type="SAM" id="MobiDB-lite"/>
    </source>
</evidence>
<evidence type="ECO:0000313" key="4">
    <source>
        <dbReference type="EMBL" id="MFD0927811.1"/>
    </source>
</evidence>
<dbReference type="SUPFAM" id="SSF51735">
    <property type="entry name" value="NAD(P)-binding Rossmann-fold domains"/>
    <property type="match status" value="1"/>
</dbReference>
<evidence type="ECO:0000313" key="5">
    <source>
        <dbReference type="Proteomes" id="UP001597068"/>
    </source>
</evidence>
<dbReference type="InterPro" id="IPR002347">
    <property type="entry name" value="SDR_fam"/>
</dbReference>
<organism evidence="4 5">
    <name type="scientific">Williamsia deligens</name>
    <dbReference type="NCBI Taxonomy" id="321325"/>
    <lineage>
        <taxon>Bacteria</taxon>
        <taxon>Bacillati</taxon>
        <taxon>Actinomycetota</taxon>
        <taxon>Actinomycetes</taxon>
        <taxon>Mycobacteriales</taxon>
        <taxon>Nocardiaceae</taxon>
        <taxon>Williamsia</taxon>
    </lineage>
</organism>
<name>A0ABW3GBC9_9NOCA</name>
<dbReference type="RefSeq" id="WP_253648276.1">
    <property type="nucleotide sequence ID" value="NZ_BAAAMO010000001.1"/>
</dbReference>
<feature type="region of interest" description="Disordered" evidence="3">
    <location>
        <begin position="135"/>
        <end position="155"/>
    </location>
</feature>
<dbReference type="Pfam" id="PF00106">
    <property type="entry name" value="adh_short"/>
    <property type="match status" value="1"/>
</dbReference>
<dbReference type="CDD" id="cd05233">
    <property type="entry name" value="SDR_c"/>
    <property type="match status" value="1"/>
</dbReference>
<dbReference type="Proteomes" id="UP001597068">
    <property type="component" value="Unassembled WGS sequence"/>
</dbReference>
<dbReference type="Gene3D" id="3.40.50.720">
    <property type="entry name" value="NAD(P)-binding Rossmann-like Domain"/>
    <property type="match status" value="1"/>
</dbReference>
<dbReference type="InterPro" id="IPR036291">
    <property type="entry name" value="NAD(P)-bd_dom_sf"/>
</dbReference>
<comment type="caution">
    <text evidence="4">The sequence shown here is derived from an EMBL/GenBank/DDBJ whole genome shotgun (WGS) entry which is preliminary data.</text>
</comment>
<gene>
    <name evidence="4" type="ORF">ACFQ04_18895</name>
</gene>
<comment type="similarity">
    <text evidence="1">Belongs to the short-chain dehydrogenases/reductases (SDR) family.</text>
</comment>
<protein>
    <submittedName>
        <fullName evidence="4">SDR family NAD(P)-dependent oxidoreductase</fullName>
    </submittedName>
</protein>
<reference evidence="5" key="1">
    <citation type="journal article" date="2019" name="Int. J. Syst. Evol. Microbiol.">
        <title>The Global Catalogue of Microorganisms (GCM) 10K type strain sequencing project: providing services to taxonomists for standard genome sequencing and annotation.</title>
        <authorList>
            <consortium name="The Broad Institute Genomics Platform"/>
            <consortium name="The Broad Institute Genome Sequencing Center for Infectious Disease"/>
            <person name="Wu L."/>
            <person name="Ma J."/>
        </authorList>
    </citation>
    <scope>NUCLEOTIDE SEQUENCE [LARGE SCALE GENOMIC DNA]</scope>
    <source>
        <strain evidence="5">CCUG 50873</strain>
    </source>
</reference>
<accession>A0ABW3GBC9</accession>
<evidence type="ECO:0000256" key="2">
    <source>
        <dbReference type="ARBA" id="ARBA00023002"/>
    </source>
</evidence>
<keyword evidence="2" id="KW-0560">Oxidoreductase</keyword>
<keyword evidence="5" id="KW-1185">Reference proteome</keyword>
<evidence type="ECO:0000256" key="1">
    <source>
        <dbReference type="ARBA" id="ARBA00006484"/>
    </source>
</evidence>
<sequence length="155" mass="16182">MVVAGRFTNKHIVITGVTSGIGRAGALRLASEGARLTLTGTNPARIAALRDDIPEAAVVLNDSASRDSGVELARVIDGGVDGLWLNAGRATVAAVDQIAVEDFDSLVATNVRGPFLQLAAIAPMLDDGAAVLVTSSTSPMKQRPARRCTPRRRPR</sequence>
<dbReference type="InterPro" id="IPR003560">
    <property type="entry name" value="DHB_DH"/>
</dbReference>
<dbReference type="EMBL" id="JBHTIL010000006">
    <property type="protein sequence ID" value="MFD0927811.1"/>
    <property type="molecule type" value="Genomic_DNA"/>
</dbReference>
<dbReference type="PANTHER" id="PTHR44196">
    <property type="entry name" value="DEHYDROGENASE/REDUCTASE SDR FAMILY MEMBER 7B"/>
    <property type="match status" value="1"/>
</dbReference>
<proteinExistence type="inferred from homology"/>
<feature type="compositionally biased region" description="Basic residues" evidence="3">
    <location>
        <begin position="143"/>
        <end position="155"/>
    </location>
</feature>